<proteinExistence type="predicted"/>
<name>A0A6V8SH44_9CLOT</name>
<evidence type="ECO:0000313" key="3">
    <source>
        <dbReference type="Proteomes" id="UP000580568"/>
    </source>
</evidence>
<organism evidence="2 3">
    <name type="scientific">Clostridium fungisolvens</name>
    <dbReference type="NCBI Taxonomy" id="1604897"/>
    <lineage>
        <taxon>Bacteria</taxon>
        <taxon>Bacillati</taxon>
        <taxon>Bacillota</taxon>
        <taxon>Clostridia</taxon>
        <taxon>Eubacteriales</taxon>
        <taxon>Clostridiaceae</taxon>
        <taxon>Clostridium</taxon>
    </lineage>
</organism>
<reference evidence="2 3" key="1">
    <citation type="submission" date="2020-07" db="EMBL/GenBank/DDBJ databases">
        <title>A new beta-1,3-glucan-decomposing anaerobic bacterium isolated from anoxic soil subjected to biological soil disinfestation.</title>
        <authorList>
            <person name="Ueki A."/>
            <person name="Tonouchi A."/>
        </authorList>
    </citation>
    <scope>NUCLEOTIDE SEQUENCE [LARGE SCALE GENOMIC DNA]</scope>
    <source>
        <strain evidence="2 3">TW1</strain>
    </source>
</reference>
<dbReference type="Proteomes" id="UP000580568">
    <property type="component" value="Unassembled WGS sequence"/>
</dbReference>
<keyword evidence="3" id="KW-1185">Reference proteome</keyword>
<feature type="domain" description="DUF1659" evidence="1">
    <location>
        <begin position="2"/>
        <end position="70"/>
    </location>
</feature>
<gene>
    <name evidence="2" type="ORF">bsdtw1_02637</name>
</gene>
<evidence type="ECO:0000259" key="1">
    <source>
        <dbReference type="Pfam" id="PF07872"/>
    </source>
</evidence>
<accession>A0A6V8SH44</accession>
<dbReference type="InterPro" id="IPR012454">
    <property type="entry name" value="DUF1659"/>
</dbReference>
<protein>
    <recommendedName>
        <fullName evidence="1">DUF1659 domain-containing protein</fullName>
    </recommendedName>
</protein>
<comment type="caution">
    <text evidence="2">The sequence shown here is derived from an EMBL/GenBank/DDBJ whole genome shotgun (WGS) entry which is preliminary data.</text>
</comment>
<dbReference type="AlphaFoldDB" id="A0A6V8SH44"/>
<sequence length="73" mass="8255">MATAILSGNSMIMKYKTGTNEKGDDTFSSQRFSNVRLDLSDNDFYEVGQALSCLMSTDAIYIRKQQDYLVEDI</sequence>
<dbReference type="RefSeq" id="WP_183277955.1">
    <property type="nucleotide sequence ID" value="NZ_BLZR01000001.1"/>
</dbReference>
<dbReference type="EMBL" id="BLZR01000001">
    <property type="protein sequence ID" value="GFP76534.1"/>
    <property type="molecule type" value="Genomic_DNA"/>
</dbReference>
<evidence type="ECO:0000313" key="2">
    <source>
        <dbReference type="EMBL" id="GFP76534.1"/>
    </source>
</evidence>
<dbReference type="Pfam" id="PF07872">
    <property type="entry name" value="DUF1659"/>
    <property type="match status" value="1"/>
</dbReference>